<evidence type="ECO:0000313" key="2">
    <source>
        <dbReference type="Proteomes" id="UP001060215"/>
    </source>
</evidence>
<proteinExistence type="predicted"/>
<dbReference type="Proteomes" id="UP001060215">
    <property type="component" value="Chromosome 13"/>
</dbReference>
<dbReference type="EMBL" id="CM045770">
    <property type="protein sequence ID" value="KAI7992588.1"/>
    <property type="molecule type" value="Genomic_DNA"/>
</dbReference>
<keyword evidence="2" id="KW-1185">Reference proteome</keyword>
<gene>
    <name evidence="1" type="ORF">LOK49_LG12G01206</name>
</gene>
<accession>A0ACC0FW79</accession>
<organism evidence="1 2">
    <name type="scientific">Camellia lanceoleosa</name>
    <dbReference type="NCBI Taxonomy" id="1840588"/>
    <lineage>
        <taxon>Eukaryota</taxon>
        <taxon>Viridiplantae</taxon>
        <taxon>Streptophyta</taxon>
        <taxon>Embryophyta</taxon>
        <taxon>Tracheophyta</taxon>
        <taxon>Spermatophyta</taxon>
        <taxon>Magnoliopsida</taxon>
        <taxon>eudicotyledons</taxon>
        <taxon>Gunneridae</taxon>
        <taxon>Pentapetalae</taxon>
        <taxon>asterids</taxon>
        <taxon>Ericales</taxon>
        <taxon>Theaceae</taxon>
        <taxon>Camellia</taxon>
    </lineage>
</organism>
<protein>
    <submittedName>
        <fullName evidence="1">Uncharacterized protein</fullName>
    </submittedName>
</protein>
<comment type="caution">
    <text evidence="1">The sequence shown here is derived from an EMBL/GenBank/DDBJ whole genome shotgun (WGS) entry which is preliminary data.</text>
</comment>
<sequence length="175" mass="19968">MPTKASNTEHASSALINFIPNCHKEFSQSIQVLPHHQANMVVNMVPWLSWAADRSGIFTVSAVYKWSELPSNMPTKVGCCSLRQCVWYDCWAVVSQSWGLVWREGCCRKEPSWMNVKLYWPQQQLCRAWKLDGMNFYGENFSSGLLCCCWLSSVGFALPLWNWKSSESSGFALLL</sequence>
<reference evidence="1 2" key="1">
    <citation type="journal article" date="2022" name="Plant J.">
        <title>Chromosome-level genome of Camellia lanceoleosa provides a valuable resource for understanding genome evolution and self-incompatibility.</title>
        <authorList>
            <person name="Gong W."/>
            <person name="Xiao S."/>
            <person name="Wang L."/>
            <person name="Liao Z."/>
            <person name="Chang Y."/>
            <person name="Mo W."/>
            <person name="Hu G."/>
            <person name="Li W."/>
            <person name="Zhao G."/>
            <person name="Zhu H."/>
            <person name="Hu X."/>
            <person name="Ji K."/>
            <person name="Xiang X."/>
            <person name="Song Q."/>
            <person name="Yuan D."/>
            <person name="Jin S."/>
            <person name="Zhang L."/>
        </authorList>
    </citation>
    <scope>NUCLEOTIDE SEQUENCE [LARGE SCALE GENOMIC DNA]</scope>
    <source>
        <strain evidence="1">SQ_2022a</strain>
    </source>
</reference>
<name>A0ACC0FW79_9ERIC</name>
<evidence type="ECO:0000313" key="1">
    <source>
        <dbReference type="EMBL" id="KAI7992588.1"/>
    </source>
</evidence>